<dbReference type="Pfam" id="PF11967">
    <property type="entry name" value="RecO_N"/>
    <property type="match status" value="1"/>
</dbReference>
<dbReference type="Proteomes" id="UP000190229">
    <property type="component" value="Unassembled WGS sequence"/>
</dbReference>
<gene>
    <name evidence="7" type="primary">recO</name>
    <name evidence="9" type="ORF">B2M26_01770</name>
</gene>
<name>A0A1V4EX96_9BACL</name>
<dbReference type="EMBL" id="MWPS01000003">
    <property type="protein sequence ID" value="OPG17480.1"/>
    <property type="molecule type" value="Genomic_DNA"/>
</dbReference>
<keyword evidence="5 7" id="KW-0234">DNA repair</keyword>
<comment type="caution">
    <text evidence="9">The sequence shown here is derived from an EMBL/GenBank/DDBJ whole genome shotgun (WGS) entry which is preliminary data.</text>
</comment>
<dbReference type="InterPro" id="IPR022572">
    <property type="entry name" value="DNA_rep/recomb_RecO_N"/>
</dbReference>
<dbReference type="AlphaFoldDB" id="A0A1V4EX96"/>
<accession>A0A1V4EX96</accession>
<evidence type="ECO:0000256" key="2">
    <source>
        <dbReference type="ARBA" id="ARBA00021310"/>
    </source>
</evidence>
<dbReference type="SUPFAM" id="SSF57863">
    <property type="entry name" value="ArfGap/RecO-like zinc finger"/>
    <property type="match status" value="1"/>
</dbReference>
<evidence type="ECO:0000256" key="4">
    <source>
        <dbReference type="ARBA" id="ARBA00023172"/>
    </source>
</evidence>
<keyword evidence="10" id="KW-1185">Reference proteome</keyword>
<dbReference type="GO" id="GO:0043590">
    <property type="term" value="C:bacterial nucleoid"/>
    <property type="evidence" value="ECO:0007669"/>
    <property type="project" value="TreeGrafter"/>
</dbReference>
<dbReference type="Gene3D" id="6.20.220.20">
    <property type="entry name" value="Recombination protein O, zinc-binding domain"/>
    <property type="match status" value="1"/>
</dbReference>
<evidence type="ECO:0000256" key="5">
    <source>
        <dbReference type="ARBA" id="ARBA00023204"/>
    </source>
</evidence>
<evidence type="ECO:0000313" key="9">
    <source>
        <dbReference type="EMBL" id="OPG17480.1"/>
    </source>
</evidence>
<evidence type="ECO:0000256" key="3">
    <source>
        <dbReference type="ARBA" id="ARBA00022763"/>
    </source>
</evidence>
<evidence type="ECO:0000256" key="1">
    <source>
        <dbReference type="ARBA" id="ARBA00007452"/>
    </source>
</evidence>
<dbReference type="Gene3D" id="2.40.50.140">
    <property type="entry name" value="Nucleic acid-binding proteins"/>
    <property type="match status" value="1"/>
</dbReference>
<dbReference type="GO" id="GO:0006302">
    <property type="term" value="P:double-strand break repair"/>
    <property type="evidence" value="ECO:0007669"/>
    <property type="project" value="TreeGrafter"/>
</dbReference>
<dbReference type="HAMAP" id="MF_00201">
    <property type="entry name" value="RecO"/>
    <property type="match status" value="1"/>
</dbReference>
<keyword evidence="3 7" id="KW-0227">DNA damage</keyword>
<evidence type="ECO:0000256" key="7">
    <source>
        <dbReference type="HAMAP-Rule" id="MF_00201"/>
    </source>
</evidence>
<dbReference type="InterPro" id="IPR012340">
    <property type="entry name" value="NA-bd_OB-fold"/>
</dbReference>
<evidence type="ECO:0000259" key="8">
    <source>
        <dbReference type="Pfam" id="PF11967"/>
    </source>
</evidence>
<sequence length="272" mass="30123">MMQVKTGRGMSLTFETIRAIVLDAKRYGEKHLLVTLFSEKIGIMRCIAYGAATSANELAHALLPLTLGIYYVRPSTFLNAQARGQHALFEVKQAQILKGHQDVTADPACSLYALIMCDWMRATEGMEGADRNGELFRELEAALRLLPSQSAAGVLCHFGFRAARALGIDLEGDACLRCGEKGEMVYSFRDTGYLCTACAVGEQTGTYLSARQTSLMRKMVHVPLMRVNTIDLRETTVNTLLRVLFAILEEQAGISSKPLRVLTQMRKMFDES</sequence>
<feature type="domain" description="DNA replication/recombination mediator RecO N-terminal" evidence="8">
    <location>
        <begin position="16"/>
        <end position="73"/>
    </location>
</feature>
<dbReference type="PANTHER" id="PTHR33991">
    <property type="entry name" value="DNA REPAIR PROTEIN RECO"/>
    <property type="match status" value="1"/>
</dbReference>
<dbReference type="SUPFAM" id="SSF50249">
    <property type="entry name" value="Nucleic acid-binding proteins"/>
    <property type="match status" value="1"/>
</dbReference>
<keyword evidence="4 7" id="KW-0233">DNA recombination</keyword>
<dbReference type="Gene3D" id="1.20.1440.120">
    <property type="entry name" value="Recombination protein O, C-terminal domain"/>
    <property type="match status" value="1"/>
</dbReference>
<dbReference type="PANTHER" id="PTHR33991:SF1">
    <property type="entry name" value="DNA REPAIR PROTEIN RECO"/>
    <property type="match status" value="1"/>
</dbReference>
<dbReference type="InterPro" id="IPR003717">
    <property type="entry name" value="RecO"/>
</dbReference>
<organism evidence="9 10">
    <name type="scientific">Ferroacidibacillus organovorans</name>
    <dbReference type="NCBI Taxonomy" id="1765683"/>
    <lineage>
        <taxon>Bacteria</taxon>
        <taxon>Bacillati</taxon>
        <taxon>Bacillota</taxon>
        <taxon>Bacilli</taxon>
        <taxon>Bacillales</taxon>
        <taxon>Alicyclobacillaceae</taxon>
        <taxon>Ferroacidibacillus</taxon>
    </lineage>
</organism>
<evidence type="ECO:0000313" key="10">
    <source>
        <dbReference type="Proteomes" id="UP000190229"/>
    </source>
</evidence>
<protein>
    <recommendedName>
        <fullName evidence="2 7">DNA repair protein RecO</fullName>
    </recommendedName>
    <alternativeName>
        <fullName evidence="6 7">Recombination protein O</fullName>
    </alternativeName>
</protein>
<comment type="function">
    <text evidence="7">Involved in DNA repair and RecF pathway recombination.</text>
</comment>
<dbReference type="NCBIfam" id="TIGR00613">
    <property type="entry name" value="reco"/>
    <property type="match status" value="1"/>
</dbReference>
<reference evidence="9 10" key="1">
    <citation type="submission" date="2017-02" db="EMBL/GenBank/DDBJ databases">
        <title>Draft genome of Acidibacillus ferrooxidans Huett2.</title>
        <authorList>
            <person name="Schopf S."/>
        </authorList>
    </citation>
    <scope>NUCLEOTIDE SEQUENCE [LARGE SCALE GENOMIC DNA]</scope>
    <source>
        <strain evidence="9 10">Huett2</strain>
    </source>
</reference>
<proteinExistence type="inferred from homology"/>
<dbReference type="InterPro" id="IPR037278">
    <property type="entry name" value="ARFGAP/RecO"/>
</dbReference>
<comment type="similarity">
    <text evidence="1 7">Belongs to the RecO family.</text>
</comment>
<dbReference type="InterPro" id="IPR042242">
    <property type="entry name" value="RecO_C"/>
</dbReference>
<dbReference type="GO" id="GO:0006310">
    <property type="term" value="P:DNA recombination"/>
    <property type="evidence" value="ECO:0007669"/>
    <property type="project" value="UniProtKB-UniRule"/>
</dbReference>
<dbReference type="Pfam" id="PF02565">
    <property type="entry name" value="RecO_C"/>
    <property type="match status" value="1"/>
</dbReference>
<evidence type="ECO:0000256" key="6">
    <source>
        <dbReference type="ARBA" id="ARBA00033409"/>
    </source>
</evidence>